<evidence type="ECO:0000313" key="2">
    <source>
        <dbReference type="EMBL" id="EQD77192.1"/>
    </source>
</evidence>
<keyword evidence="2" id="KW-0449">Lipoprotein</keyword>
<dbReference type="AlphaFoldDB" id="T1C5B8"/>
<gene>
    <name evidence="2" type="ORF">B1B_01206</name>
</gene>
<dbReference type="PANTHER" id="PTHR38038:SF1">
    <property type="entry name" value="PENICILLIN-BINDING PROTEIN ACTIVATOR LPOA"/>
    <property type="match status" value="1"/>
</dbReference>
<keyword evidence="1" id="KW-0472">Membrane</keyword>
<dbReference type="SUPFAM" id="SSF53822">
    <property type="entry name" value="Periplasmic binding protein-like I"/>
    <property type="match status" value="1"/>
</dbReference>
<dbReference type="GO" id="GO:0030234">
    <property type="term" value="F:enzyme regulator activity"/>
    <property type="evidence" value="ECO:0007669"/>
    <property type="project" value="TreeGrafter"/>
</dbReference>
<reference evidence="2" key="2">
    <citation type="journal article" date="2014" name="ISME J.">
        <title>Microbial stratification in low pH oxic and suboxic macroscopic growths along an acid mine drainage.</title>
        <authorList>
            <person name="Mendez-Garcia C."/>
            <person name="Mesa V."/>
            <person name="Sprenger R.R."/>
            <person name="Richter M."/>
            <person name="Diez M.S."/>
            <person name="Solano J."/>
            <person name="Bargiela R."/>
            <person name="Golyshina O.V."/>
            <person name="Manteca A."/>
            <person name="Ramos J.L."/>
            <person name="Gallego J.R."/>
            <person name="Llorente I."/>
            <person name="Martins Dos Santos V.A."/>
            <person name="Jensen O.N."/>
            <person name="Pelaez A.I."/>
            <person name="Sanchez J."/>
            <person name="Ferrer M."/>
        </authorList>
    </citation>
    <scope>NUCLEOTIDE SEQUENCE</scope>
</reference>
<sequence>MRTLRLTLGALISLTLLASCATLRPPPSAAVARIRKQARTAEQLHEWSEAARLHTQLAAITRRPKRAARALVRAAEDWIQAGQPNEARRLFASPLSRELGAPARVQAVARMGATLLQNKHPGRFLALVHTLPPVTGSLAAPLLRLEADAWFARDRADPAIRLLDERARLLTRTRARTQNARLLWSGLIRLATAGRRPLPIPAEAGETERAWITLANLMRSAWENPADFRRGLLVWKRQFPDHTAEATIIAHLVRELNRLGQYPKTLAVLLPLTGSYGPAGLAIERGLLASRYSEGSFDTPPVIRFYNTGSHVKGALDAYRRALRTHARWIVGPLLKPQVRALLARRPAVGVLALNDVGRSIPKPDRFYEFGLSPRDELHEIVDRLIRQHRLYGGALIPHGSWGRAILKDLKRDLDRGHGKLIAIQRYTPNRRSYSSDLEHFLRIRGSIIRGQALAGTLGMRLTFTPAPRSDLDFILLIANTLGAREIMPELRYFGVTSVPVYGLSRDDVPGTIHEDLDGLRVPETPWSLGTHGSWMRVRTDLATLWPQSNPRASRFMAFGFDAYRLIPWLRNRPNPGQRLFWGATGFLSLGKNGRIDRHFIWVRFESGRAVPVDSARMKD</sequence>
<dbReference type="Gene3D" id="1.25.40.650">
    <property type="match status" value="1"/>
</dbReference>
<comment type="caution">
    <text evidence="2">The sequence shown here is derived from an EMBL/GenBank/DDBJ whole genome shotgun (WGS) entry which is preliminary data.</text>
</comment>
<dbReference type="InterPro" id="IPR007443">
    <property type="entry name" value="LpoA"/>
</dbReference>
<dbReference type="PANTHER" id="PTHR38038">
    <property type="entry name" value="PENICILLIN-BINDING PROTEIN ACTIVATOR LPOA"/>
    <property type="match status" value="1"/>
</dbReference>
<dbReference type="InterPro" id="IPR028082">
    <property type="entry name" value="Peripla_BP_I"/>
</dbReference>
<name>T1C5B8_9ZZZZ</name>
<dbReference type="EMBL" id="AUZY01000850">
    <property type="protein sequence ID" value="EQD77192.1"/>
    <property type="molecule type" value="Genomic_DNA"/>
</dbReference>
<reference evidence="2" key="1">
    <citation type="submission" date="2013-08" db="EMBL/GenBank/DDBJ databases">
        <authorList>
            <person name="Mendez C."/>
            <person name="Richter M."/>
            <person name="Ferrer M."/>
            <person name="Sanchez J."/>
        </authorList>
    </citation>
    <scope>NUCLEOTIDE SEQUENCE</scope>
</reference>
<dbReference type="GO" id="GO:0031241">
    <property type="term" value="C:periplasmic side of cell outer membrane"/>
    <property type="evidence" value="ECO:0007669"/>
    <property type="project" value="TreeGrafter"/>
</dbReference>
<protein>
    <submittedName>
        <fullName evidence="2">LppC family lipoprotein</fullName>
    </submittedName>
</protein>
<evidence type="ECO:0000256" key="1">
    <source>
        <dbReference type="ARBA" id="ARBA00023136"/>
    </source>
</evidence>
<dbReference type="CDD" id="cd06339">
    <property type="entry name" value="PBP1_YraM_LppC_lipoprotein-like"/>
    <property type="match status" value="1"/>
</dbReference>
<accession>T1C5B8</accession>
<dbReference type="GO" id="GO:0009252">
    <property type="term" value="P:peptidoglycan biosynthetic process"/>
    <property type="evidence" value="ECO:0007669"/>
    <property type="project" value="TreeGrafter"/>
</dbReference>
<dbReference type="Pfam" id="PF04348">
    <property type="entry name" value="LppC"/>
    <property type="match status" value="1"/>
</dbReference>
<dbReference type="Gene3D" id="3.40.50.2300">
    <property type="match status" value="2"/>
</dbReference>
<proteinExistence type="predicted"/>
<organism evidence="2">
    <name type="scientific">mine drainage metagenome</name>
    <dbReference type="NCBI Taxonomy" id="410659"/>
    <lineage>
        <taxon>unclassified sequences</taxon>
        <taxon>metagenomes</taxon>
        <taxon>ecological metagenomes</taxon>
    </lineage>
</organism>
<dbReference type="PROSITE" id="PS51257">
    <property type="entry name" value="PROKAR_LIPOPROTEIN"/>
    <property type="match status" value="1"/>
</dbReference>